<protein>
    <submittedName>
        <fullName evidence="1">Uncharacterized protein</fullName>
    </submittedName>
</protein>
<dbReference type="AlphaFoldDB" id="A0A1M7CUA4"/>
<evidence type="ECO:0000313" key="1">
    <source>
        <dbReference type="EMBL" id="SHL70832.1"/>
    </source>
</evidence>
<dbReference type="RefSeq" id="WP_170865100.1">
    <property type="nucleotide sequence ID" value="NZ_FRBN01000030.1"/>
</dbReference>
<proteinExistence type="predicted"/>
<dbReference type="Proteomes" id="UP000184191">
    <property type="component" value="Unassembled WGS sequence"/>
</dbReference>
<dbReference type="EMBL" id="FRBN01000030">
    <property type="protein sequence ID" value="SHL70832.1"/>
    <property type="molecule type" value="Genomic_DNA"/>
</dbReference>
<sequence>MKQVTKETTDEALIREFLEQGGSVSVGKTKPMPSDLGISKNTWNVKLTKEEKAAKRSK</sequence>
<organism evidence="1 2">
    <name type="scientific">Roseovarius marisflavi</name>
    <dbReference type="NCBI Taxonomy" id="1054996"/>
    <lineage>
        <taxon>Bacteria</taxon>
        <taxon>Pseudomonadati</taxon>
        <taxon>Pseudomonadota</taxon>
        <taxon>Alphaproteobacteria</taxon>
        <taxon>Rhodobacterales</taxon>
        <taxon>Roseobacteraceae</taxon>
        <taxon>Roseovarius</taxon>
    </lineage>
</organism>
<dbReference type="STRING" id="1054996.SAMN05444414_13035"/>
<name>A0A1M7CUA4_9RHOB</name>
<keyword evidence="2" id="KW-1185">Reference proteome</keyword>
<reference evidence="2" key="1">
    <citation type="submission" date="2016-11" db="EMBL/GenBank/DDBJ databases">
        <authorList>
            <person name="Varghese N."/>
            <person name="Submissions S."/>
        </authorList>
    </citation>
    <scope>NUCLEOTIDE SEQUENCE [LARGE SCALE GENOMIC DNA]</scope>
    <source>
        <strain evidence="2">DSM 29327</strain>
    </source>
</reference>
<accession>A0A1M7CUA4</accession>
<gene>
    <name evidence="1" type="ORF">SAMN05444414_13035</name>
</gene>
<evidence type="ECO:0000313" key="2">
    <source>
        <dbReference type="Proteomes" id="UP000184191"/>
    </source>
</evidence>